<evidence type="ECO:0000313" key="2">
    <source>
        <dbReference type="EMBL" id="MBO8462332.1"/>
    </source>
</evidence>
<gene>
    <name evidence="2" type="ORF">IAC13_00195</name>
</gene>
<reference evidence="2" key="2">
    <citation type="journal article" date="2021" name="PeerJ">
        <title>Extensive microbial diversity within the chicken gut microbiome revealed by metagenomics and culture.</title>
        <authorList>
            <person name="Gilroy R."/>
            <person name="Ravi A."/>
            <person name="Getino M."/>
            <person name="Pursley I."/>
            <person name="Horton D.L."/>
            <person name="Alikhan N.F."/>
            <person name="Baker D."/>
            <person name="Gharbi K."/>
            <person name="Hall N."/>
            <person name="Watson M."/>
            <person name="Adriaenssens E.M."/>
            <person name="Foster-Nyarko E."/>
            <person name="Jarju S."/>
            <person name="Secka A."/>
            <person name="Antonio M."/>
            <person name="Oren A."/>
            <person name="Chaudhuri R.R."/>
            <person name="La Ragione R."/>
            <person name="Hildebrand F."/>
            <person name="Pallen M.J."/>
        </authorList>
    </citation>
    <scope>NUCLEOTIDE SEQUENCE</scope>
    <source>
        <strain evidence="2">E3-2379</strain>
    </source>
</reference>
<dbReference type="EMBL" id="JADIML010000008">
    <property type="protein sequence ID" value="MBO8462332.1"/>
    <property type="molecule type" value="Genomic_DNA"/>
</dbReference>
<feature type="coiled-coil region" evidence="1">
    <location>
        <begin position="626"/>
        <end position="657"/>
    </location>
</feature>
<evidence type="ECO:0008006" key="4">
    <source>
        <dbReference type="Google" id="ProtNLM"/>
    </source>
</evidence>
<feature type="coiled-coil region" evidence="1">
    <location>
        <begin position="11"/>
        <end position="38"/>
    </location>
</feature>
<dbReference type="SUPFAM" id="SSF55073">
    <property type="entry name" value="Nucleotide cyclase"/>
    <property type="match status" value="1"/>
</dbReference>
<keyword evidence="1" id="KW-0175">Coiled coil</keyword>
<dbReference type="InterPro" id="IPR029787">
    <property type="entry name" value="Nucleotide_cyclase"/>
</dbReference>
<proteinExistence type="predicted"/>
<evidence type="ECO:0000313" key="3">
    <source>
        <dbReference type="Proteomes" id="UP000823618"/>
    </source>
</evidence>
<evidence type="ECO:0000256" key="1">
    <source>
        <dbReference type="SAM" id="Coils"/>
    </source>
</evidence>
<reference evidence="2" key="1">
    <citation type="submission" date="2020-10" db="EMBL/GenBank/DDBJ databases">
        <authorList>
            <person name="Gilroy R."/>
        </authorList>
    </citation>
    <scope>NUCLEOTIDE SEQUENCE</scope>
    <source>
        <strain evidence="2">E3-2379</strain>
    </source>
</reference>
<name>A0A9D9N6N9_9FIRM</name>
<protein>
    <recommendedName>
        <fullName evidence="4">GGDEF domain-containing protein</fullName>
    </recommendedName>
</protein>
<dbReference type="Gene3D" id="3.30.70.270">
    <property type="match status" value="1"/>
</dbReference>
<dbReference type="InterPro" id="IPR043128">
    <property type="entry name" value="Rev_trsase/Diguanyl_cyclase"/>
</dbReference>
<organism evidence="2 3">
    <name type="scientific">Candidatus Scybalomonas excrementavium</name>
    <dbReference type="NCBI Taxonomy" id="2840943"/>
    <lineage>
        <taxon>Bacteria</taxon>
        <taxon>Bacillati</taxon>
        <taxon>Bacillota</taxon>
        <taxon>Clostridia</taxon>
        <taxon>Lachnospirales</taxon>
        <taxon>Lachnospiraceae</taxon>
        <taxon>Lachnospiraceae incertae sedis</taxon>
        <taxon>Candidatus Scybalomonas</taxon>
    </lineage>
</organism>
<dbReference type="Proteomes" id="UP000823618">
    <property type="component" value="Unassembled WGS sequence"/>
</dbReference>
<sequence length="664" mass="79085">MIRMRDIHTIYSQLKQENLQLKTQLHDVTNELNQMQDQYQNRYQTLPIPCITVNCWGDILECNRIACVFFGRRSDRLCMDNLMKFLDADSKGRMNLFLQMMMEERLRSKIESSDLEIDFFVRGIRCATIVRYNLILKNQEPLLELSIWDTSEEKVPNQKVMHQSESDSLGFKETEEYLIEYDQNLDEFREYGDFFNASISKKEQVVKENFLQQVTECQKEWSPSYQLMKDIFLGKKVSGELNLSEIDYYNFYGWAYLEMIPREPLLGNDSRIGRMYDITEKKVRELRERENDCKDKITGFYHSEYGLNLLIKRLENGKLQNRSEHLILVSMSLTEEMLRQYGTPFLYGSLYLIGRCLKHLQEKEGGTIIRVGEKEFLILMDDRSKEEMIEIVDTLRRQLRESYSGHELYGVIEYKVVLQPMIHWSNYPDWRLVVQELYEQAKKSKEEVVTVDSKIANEFCREEPVVVEHYAGTTKIIHKEKQSFLAYAYELLEHSLQIECAILLLLNMIGILKQLQFIYIYDWDIKQNSQNLLYQWEREVKETRMEYDIYQLWDTTNSSYIANDYIVSEKENVYWKFNSLQNHIKKVIIYGFSKEDRMEVEEKQVYEELSNLLFLAMQYSGYQVATKELARDLQVLKQAMESSKENLSNQIIKKMEETIRGFGE</sequence>
<accession>A0A9D9N6N9</accession>
<dbReference type="AlphaFoldDB" id="A0A9D9N6N9"/>
<comment type="caution">
    <text evidence="2">The sequence shown here is derived from an EMBL/GenBank/DDBJ whole genome shotgun (WGS) entry which is preliminary data.</text>
</comment>